<evidence type="ECO:0000313" key="1">
    <source>
        <dbReference type="EMBL" id="SEH10754.1"/>
    </source>
</evidence>
<protein>
    <submittedName>
        <fullName evidence="1">Uncharacterized protein</fullName>
    </submittedName>
</protein>
<dbReference type="STRING" id="29539.SAMN02745716_0541"/>
<evidence type="ECO:0000313" key="2">
    <source>
        <dbReference type="Proteomes" id="UP000222056"/>
    </source>
</evidence>
<dbReference type="Proteomes" id="UP000222056">
    <property type="component" value="Unassembled WGS sequence"/>
</dbReference>
<dbReference type="RefSeq" id="WP_093115997.1">
    <property type="nucleotide sequence ID" value="NZ_FNWJ01000001.1"/>
</dbReference>
<name>A0A1H6FLS9_THEAL</name>
<accession>A0A1H6FLS9</accession>
<reference evidence="2" key="1">
    <citation type="submission" date="2016-10" db="EMBL/GenBank/DDBJ databases">
        <authorList>
            <person name="Varghese N."/>
            <person name="Submissions S."/>
        </authorList>
    </citation>
    <scope>NUCLEOTIDE SEQUENCE [LARGE SCALE GENOMIC DNA]</scope>
    <source>
        <strain evidence="2">ATCC 35263</strain>
    </source>
</reference>
<proteinExistence type="predicted"/>
<organism evidence="1 2">
    <name type="scientific">Thermoleophilum album</name>
    <dbReference type="NCBI Taxonomy" id="29539"/>
    <lineage>
        <taxon>Bacteria</taxon>
        <taxon>Bacillati</taxon>
        <taxon>Actinomycetota</taxon>
        <taxon>Thermoleophilia</taxon>
        <taxon>Thermoleophilales</taxon>
        <taxon>Thermoleophilaceae</taxon>
        <taxon>Thermoleophilum</taxon>
    </lineage>
</organism>
<keyword evidence="2" id="KW-1185">Reference proteome</keyword>
<dbReference type="AlphaFoldDB" id="A0A1H6FLS9"/>
<dbReference type="EMBL" id="FNWJ01000001">
    <property type="protein sequence ID" value="SEH10754.1"/>
    <property type="molecule type" value="Genomic_DNA"/>
</dbReference>
<gene>
    <name evidence="1" type="ORF">SAMN02745716_0541</name>
</gene>
<sequence>MGEELIAEGTGGSYGLPGQGFETVEVRVRRLGGRYAAEAKWVQGSNQGYLEEHHRLELAAVAGDPFDAVREVRCELERVGAPTTETAEACSGALVELAERLATQNGDLESATVEAG</sequence>